<feature type="region of interest" description="Disordered" evidence="1">
    <location>
        <begin position="91"/>
        <end position="115"/>
    </location>
</feature>
<keyword evidence="2" id="KW-0732">Signal</keyword>
<dbReference type="EMBL" id="JARJLG010000105">
    <property type="protein sequence ID" value="KAJ7744938.1"/>
    <property type="molecule type" value="Genomic_DNA"/>
</dbReference>
<keyword evidence="4" id="KW-1185">Reference proteome</keyword>
<evidence type="ECO:0000313" key="4">
    <source>
        <dbReference type="Proteomes" id="UP001215280"/>
    </source>
</evidence>
<evidence type="ECO:0000256" key="1">
    <source>
        <dbReference type="SAM" id="MobiDB-lite"/>
    </source>
</evidence>
<accession>A0AAD7N481</accession>
<evidence type="ECO:0008006" key="5">
    <source>
        <dbReference type="Google" id="ProtNLM"/>
    </source>
</evidence>
<protein>
    <recommendedName>
        <fullName evidence="5">Secreted protein</fullName>
    </recommendedName>
</protein>
<reference evidence="3" key="1">
    <citation type="submission" date="2023-03" db="EMBL/GenBank/DDBJ databases">
        <title>Massive genome expansion in bonnet fungi (Mycena s.s.) driven by repeated elements and novel gene families across ecological guilds.</title>
        <authorList>
            <consortium name="Lawrence Berkeley National Laboratory"/>
            <person name="Harder C.B."/>
            <person name="Miyauchi S."/>
            <person name="Viragh M."/>
            <person name="Kuo A."/>
            <person name="Thoen E."/>
            <person name="Andreopoulos B."/>
            <person name="Lu D."/>
            <person name="Skrede I."/>
            <person name="Drula E."/>
            <person name="Henrissat B."/>
            <person name="Morin E."/>
            <person name="Kohler A."/>
            <person name="Barry K."/>
            <person name="LaButti K."/>
            <person name="Morin E."/>
            <person name="Salamov A."/>
            <person name="Lipzen A."/>
            <person name="Mereny Z."/>
            <person name="Hegedus B."/>
            <person name="Baldrian P."/>
            <person name="Stursova M."/>
            <person name="Weitz H."/>
            <person name="Taylor A."/>
            <person name="Grigoriev I.V."/>
            <person name="Nagy L.G."/>
            <person name="Martin F."/>
            <person name="Kauserud H."/>
        </authorList>
    </citation>
    <scope>NUCLEOTIDE SEQUENCE</scope>
    <source>
        <strain evidence="3">CBHHK188m</strain>
    </source>
</reference>
<evidence type="ECO:0000313" key="3">
    <source>
        <dbReference type="EMBL" id="KAJ7744938.1"/>
    </source>
</evidence>
<dbReference type="Proteomes" id="UP001215280">
    <property type="component" value="Unassembled WGS sequence"/>
</dbReference>
<comment type="caution">
    <text evidence="3">The sequence shown here is derived from an EMBL/GenBank/DDBJ whole genome shotgun (WGS) entry which is preliminary data.</text>
</comment>
<gene>
    <name evidence="3" type="ORF">DFH07DRAFT_776860</name>
</gene>
<feature type="chain" id="PRO_5041897431" description="Secreted protein" evidence="2">
    <location>
        <begin position="23"/>
        <end position="115"/>
    </location>
</feature>
<evidence type="ECO:0000256" key="2">
    <source>
        <dbReference type="SAM" id="SignalP"/>
    </source>
</evidence>
<dbReference type="AlphaFoldDB" id="A0AAD7N481"/>
<name>A0AAD7N481_9AGAR</name>
<feature type="signal peptide" evidence="2">
    <location>
        <begin position="1"/>
        <end position="22"/>
    </location>
</feature>
<sequence>MAAFVRAALWLLLWPPLPLVPPRPHQWTSSFVPTATTDFAPASSPCVPHMQSHPCNTALCECALIAAFTITANVSIMHLWHCVVNGIESAEGCERGPSPAPLNGGGAGDEHQIDE</sequence>
<proteinExistence type="predicted"/>
<organism evidence="3 4">
    <name type="scientific">Mycena maculata</name>
    <dbReference type="NCBI Taxonomy" id="230809"/>
    <lineage>
        <taxon>Eukaryota</taxon>
        <taxon>Fungi</taxon>
        <taxon>Dikarya</taxon>
        <taxon>Basidiomycota</taxon>
        <taxon>Agaricomycotina</taxon>
        <taxon>Agaricomycetes</taxon>
        <taxon>Agaricomycetidae</taxon>
        <taxon>Agaricales</taxon>
        <taxon>Marasmiineae</taxon>
        <taxon>Mycenaceae</taxon>
        <taxon>Mycena</taxon>
    </lineage>
</organism>